<dbReference type="SUPFAM" id="SSF56436">
    <property type="entry name" value="C-type lectin-like"/>
    <property type="match status" value="1"/>
</dbReference>
<organism evidence="2 3">
    <name type="scientific">Xiphophorus couchianus</name>
    <name type="common">Monterrey platyfish</name>
    <dbReference type="NCBI Taxonomy" id="32473"/>
    <lineage>
        <taxon>Eukaryota</taxon>
        <taxon>Metazoa</taxon>
        <taxon>Chordata</taxon>
        <taxon>Craniata</taxon>
        <taxon>Vertebrata</taxon>
        <taxon>Euteleostomi</taxon>
        <taxon>Actinopterygii</taxon>
        <taxon>Neopterygii</taxon>
        <taxon>Teleostei</taxon>
        <taxon>Neoteleostei</taxon>
        <taxon>Acanthomorphata</taxon>
        <taxon>Ovalentaria</taxon>
        <taxon>Atherinomorphae</taxon>
        <taxon>Cyprinodontiformes</taxon>
        <taxon>Poeciliidae</taxon>
        <taxon>Poeciliinae</taxon>
        <taxon>Xiphophorus</taxon>
    </lineage>
</organism>
<reference evidence="2" key="2">
    <citation type="submission" date="2025-09" db="UniProtKB">
        <authorList>
            <consortium name="Ensembl"/>
        </authorList>
    </citation>
    <scope>IDENTIFICATION</scope>
</reference>
<name>A0A3B5M4B3_9TELE</name>
<dbReference type="PANTHER" id="PTHR45784:SF8">
    <property type="entry name" value="C-TYPE MANNOSE RECEPTOR 2-RELATED"/>
    <property type="match status" value="1"/>
</dbReference>
<evidence type="ECO:0000313" key="3">
    <source>
        <dbReference type="Proteomes" id="UP000261380"/>
    </source>
</evidence>
<dbReference type="InterPro" id="IPR001304">
    <property type="entry name" value="C-type_lectin-like"/>
</dbReference>
<dbReference type="Gene3D" id="3.10.100.10">
    <property type="entry name" value="Mannose-Binding Protein A, subunit A"/>
    <property type="match status" value="1"/>
</dbReference>
<accession>A0A3B5M4B3</accession>
<dbReference type="PROSITE" id="PS50041">
    <property type="entry name" value="C_TYPE_LECTIN_2"/>
    <property type="match status" value="1"/>
</dbReference>
<dbReference type="Ensembl" id="ENSXCOT00000016467.1">
    <property type="protein sequence ID" value="ENSXCOP00000016261.1"/>
    <property type="gene ID" value="ENSXCOG00000012290.1"/>
</dbReference>
<evidence type="ECO:0000313" key="2">
    <source>
        <dbReference type="Ensembl" id="ENSXCOP00000016261.1"/>
    </source>
</evidence>
<feature type="domain" description="C-type lectin" evidence="1">
    <location>
        <begin position="45"/>
        <end position="141"/>
    </location>
</feature>
<keyword evidence="3" id="KW-1185">Reference proteome</keyword>
<dbReference type="AlphaFoldDB" id="A0A3B5M4B3"/>
<dbReference type="CDD" id="cd00037">
    <property type="entry name" value="CLECT"/>
    <property type="match status" value="1"/>
</dbReference>
<dbReference type="Proteomes" id="UP000261380">
    <property type="component" value="Unplaced"/>
</dbReference>
<dbReference type="InterPro" id="IPR016186">
    <property type="entry name" value="C-type_lectin-like/link_sf"/>
</dbReference>
<reference evidence="2" key="1">
    <citation type="submission" date="2025-08" db="UniProtKB">
        <authorList>
            <consortium name="Ensembl"/>
        </authorList>
    </citation>
    <scope>IDENTIFICATION</scope>
</reference>
<dbReference type="GeneTree" id="ENSGT01150000287644"/>
<dbReference type="Pfam" id="PF00059">
    <property type="entry name" value="Lectin_C"/>
    <property type="match status" value="1"/>
</dbReference>
<evidence type="ECO:0000259" key="1">
    <source>
        <dbReference type="PROSITE" id="PS50041"/>
    </source>
</evidence>
<dbReference type="PANTHER" id="PTHR45784">
    <property type="entry name" value="C-TYPE LECTIN DOMAIN FAMILY 20 MEMBER A-RELATED"/>
    <property type="match status" value="1"/>
</dbReference>
<protein>
    <recommendedName>
        <fullName evidence="1">C-type lectin domain-containing protein</fullName>
    </recommendedName>
</protein>
<sequence length="164" mass="19888">MFKSCHRFFKVFSLDVIKKVQFWFYDKLQIIFLMLSFQQCLYDQHNFFCVNMVPVAEKKTWEDALDHCREKNTNLTSLLSLTESFMAQSEIKSSDYTEQVWIGLRYLGNSWMWVNGDPLPYEAWPNGDQDHINFKIQEELWIFLEKRKRFHIRTMTSPAKHRDR</sequence>
<proteinExistence type="predicted"/>
<dbReference type="InterPro" id="IPR016187">
    <property type="entry name" value="CTDL_fold"/>
</dbReference>